<dbReference type="STRING" id="230819.A0A5C3KAS6"/>
<dbReference type="OrthoDB" id="4230923at2759"/>
<accession>A0A5C3KAS6</accession>
<gene>
    <name evidence="1" type="ORF">FA15DRAFT_605990</name>
</gene>
<protein>
    <submittedName>
        <fullName evidence="1">Uncharacterized protein</fullName>
    </submittedName>
</protein>
<keyword evidence="2" id="KW-1185">Reference proteome</keyword>
<name>A0A5C3KAS6_COPMA</name>
<proteinExistence type="predicted"/>
<dbReference type="EMBL" id="ML210596">
    <property type="protein sequence ID" value="TFK16962.1"/>
    <property type="molecule type" value="Genomic_DNA"/>
</dbReference>
<dbReference type="Proteomes" id="UP000307440">
    <property type="component" value="Unassembled WGS sequence"/>
</dbReference>
<evidence type="ECO:0000313" key="1">
    <source>
        <dbReference type="EMBL" id="TFK16962.1"/>
    </source>
</evidence>
<evidence type="ECO:0000313" key="2">
    <source>
        <dbReference type="Proteomes" id="UP000307440"/>
    </source>
</evidence>
<sequence length="290" mass="32007">MGLLAADRPKGTTFYGARRHTLGSITFHLNSVAAASWVGTPDVLMSFLSHFDASATGMTHTYHTTAQFIPTTFDLSIQAALAEVEASGGLKPVSIRYVRFFKPVEQQARGQRYTHATIAFADPGSANIAISQGLFFDGQQVQVKKTLPEPRRCLKCQCLGANHVAAQCKSIHDVCAWCVSMHRTSECDMGPGQDLRCSNCKPHEAWGHGVADRQCPTFLEKQAQLQCRLPETKYRFFPTDDPRTWADANGEDSSRMDADKMWRVGAERVGRMVQGGRDGDGQYWRAGGMD</sequence>
<organism evidence="1 2">
    <name type="scientific">Coprinopsis marcescibilis</name>
    <name type="common">Agaric fungus</name>
    <name type="synonym">Psathyrella marcescibilis</name>
    <dbReference type="NCBI Taxonomy" id="230819"/>
    <lineage>
        <taxon>Eukaryota</taxon>
        <taxon>Fungi</taxon>
        <taxon>Dikarya</taxon>
        <taxon>Basidiomycota</taxon>
        <taxon>Agaricomycotina</taxon>
        <taxon>Agaricomycetes</taxon>
        <taxon>Agaricomycetidae</taxon>
        <taxon>Agaricales</taxon>
        <taxon>Agaricineae</taxon>
        <taxon>Psathyrellaceae</taxon>
        <taxon>Coprinopsis</taxon>
    </lineage>
</organism>
<dbReference type="AlphaFoldDB" id="A0A5C3KAS6"/>
<reference evidence="1 2" key="1">
    <citation type="journal article" date="2019" name="Nat. Ecol. Evol.">
        <title>Megaphylogeny resolves global patterns of mushroom evolution.</title>
        <authorList>
            <person name="Varga T."/>
            <person name="Krizsan K."/>
            <person name="Foldi C."/>
            <person name="Dima B."/>
            <person name="Sanchez-Garcia M."/>
            <person name="Sanchez-Ramirez S."/>
            <person name="Szollosi G.J."/>
            <person name="Szarkandi J.G."/>
            <person name="Papp V."/>
            <person name="Albert L."/>
            <person name="Andreopoulos W."/>
            <person name="Angelini C."/>
            <person name="Antonin V."/>
            <person name="Barry K.W."/>
            <person name="Bougher N.L."/>
            <person name="Buchanan P."/>
            <person name="Buyck B."/>
            <person name="Bense V."/>
            <person name="Catcheside P."/>
            <person name="Chovatia M."/>
            <person name="Cooper J."/>
            <person name="Damon W."/>
            <person name="Desjardin D."/>
            <person name="Finy P."/>
            <person name="Geml J."/>
            <person name="Haridas S."/>
            <person name="Hughes K."/>
            <person name="Justo A."/>
            <person name="Karasinski D."/>
            <person name="Kautmanova I."/>
            <person name="Kiss B."/>
            <person name="Kocsube S."/>
            <person name="Kotiranta H."/>
            <person name="LaButti K.M."/>
            <person name="Lechner B.E."/>
            <person name="Liimatainen K."/>
            <person name="Lipzen A."/>
            <person name="Lukacs Z."/>
            <person name="Mihaltcheva S."/>
            <person name="Morgado L.N."/>
            <person name="Niskanen T."/>
            <person name="Noordeloos M.E."/>
            <person name="Ohm R.A."/>
            <person name="Ortiz-Santana B."/>
            <person name="Ovrebo C."/>
            <person name="Racz N."/>
            <person name="Riley R."/>
            <person name="Savchenko A."/>
            <person name="Shiryaev A."/>
            <person name="Soop K."/>
            <person name="Spirin V."/>
            <person name="Szebenyi C."/>
            <person name="Tomsovsky M."/>
            <person name="Tulloss R.E."/>
            <person name="Uehling J."/>
            <person name="Grigoriev I.V."/>
            <person name="Vagvolgyi C."/>
            <person name="Papp T."/>
            <person name="Martin F.M."/>
            <person name="Miettinen O."/>
            <person name="Hibbett D.S."/>
            <person name="Nagy L.G."/>
        </authorList>
    </citation>
    <scope>NUCLEOTIDE SEQUENCE [LARGE SCALE GENOMIC DNA]</scope>
    <source>
        <strain evidence="1 2">CBS 121175</strain>
    </source>
</reference>